<evidence type="ECO:0000259" key="1">
    <source>
        <dbReference type="Pfam" id="PF00917"/>
    </source>
</evidence>
<reference evidence="3" key="1">
    <citation type="submission" date="2011-07" db="EMBL/GenBank/DDBJ databases">
        <authorList>
            <consortium name="Caenorhabditis brenneri Sequencing and Analysis Consortium"/>
            <person name="Wilson R.K."/>
        </authorList>
    </citation>
    <scope>NUCLEOTIDE SEQUENCE [LARGE SCALE GENOMIC DNA]</scope>
    <source>
        <strain evidence="3">PB2801</strain>
    </source>
</reference>
<feature type="domain" description="MATH" evidence="1">
    <location>
        <begin position="62"/>
        <end position="161"/>
    </location>
</feature>
<dbReference type="HOGENOM" id="CLU_1548966_0_0_1"/>
<dbReference type="EMBL" id="GL379962">
    <property type="protein sequence ID" value="EGT38670.1"/>
    <property type="molecule type" value="Genomic_DNA"/>
</dbReference>
<proteinExistence type="predicted"/>
<gene>
    <name evidence="2" type="ORF">CAEBREN_19014</name>
</gene>
<dbReference type="Pfam" id="PF00917">
    <property type="entry name" value="MATH"/>
    <property type="match status" value="1"/>
</dbReference>
<evidence type="ECO:0000313" key="3">
    <source>
        <dbReference type="Proteomes" id="UP000008068"/>
    </source>
</evidence>
<dbReference type="CDD" id="cd00121">
    <property type="entry name" value="MATH"/>
    <property type="match status" value="1"/>
</dbReference>
<dbReference type="SUPFAM" id="SSF49599">
    <property type="entry name" value="TRAF domain-like"/>
    <property type="match status" value="1"/>
</dbReference>
<dbReference type="AlphaFoldDB" id="G0NW85"/>
<keyword evidence="3" id="KW-1185">Reference proteome</keyword>
<dbReference type="InParanoid" id="G0NW85"/>
<name>G0NW85_CAEBE</name>
<protein>
    <recommendedName>
        <fullName evidence="1">MATH domain-containing protein</fullName>
    </recommendedName>
</protein>
<organism evidence="3">
    <name type="scientific">Caenorhabditis brenneri</name>
    <name type="common">Nematode worm</name>
    <dbReference type="NCBI Taxonomy" id="135651"/>
    <lineage>
        <taxon>Eukaryota</taxon>
        <taxon>Metazoa</taxon>
        <taxon>Ecdysozoa</taxon>
        <taxon>Nematoda</taxon>
        <taxon>Chromadorea</taxon>
        <taxon>Rhabditida</taxon>
        <taxon>Rhabditina</taxon>
        <taxon>Rhabditomorpha</taxon>
        <taxon>Rhabditoidea</taxon>
        <taxon>Rhabditidae</taxon>
        <taxon>Peloderinae</taxon>
        <taxon>Caenorhabditis</taxon>
    </lineage>
</organism>
<sequence>MHILNQHVLIYQMIYKMYLKSNLRSDSSLARADNFQVLKEQFSQTVQLPVIPAKVFVLKHVFEEVSTLGDDEEKNSDWYDHFGYNWSITVFKTDNHLSMYIAEESRKLGGELKTELIGRNADNTEKKLTVTLPVVRELPFKTFGCTQMLDWDKLGEYTIKDRLYTRHKTKRRF</sequence>
<evidence type="ECO:0000313" key="2">
    <source>
        <dbReference type="EMBL" id="EGT38670.1"/>
    </source>
</evidence>
<dbReference type="InterPro" id="IPR002083">
    <property type="entry name" value="MATH/TRAF_dom"/>
</dbReference>
<dbReference type="Proteomes" id="UP000008068">
    <property type="component" value="Unassembled WGS sequence"/>
</dbReference>
<accession>G0NW85</accession>